<name>A0A0D2ND49_HYPSF</name>
<protein>
    <submittedName>
        <fullName evidence="1">Uncharacterized protein</fullName>
    </submittedName>
</protein>
<reference evidence="2" key="1">
    <citation type="submission" date="2014-04" db="EMBL/GenBank/DDBJ databases">
        <title>Evolutionary Origins and Diversification of the Mycorrhizal Mutualists.</title>
        <authorList>
            <consortium name="DOE Joint Genome Institute"/>
            <consortium name="Mycorrhizal Genomics Consortium"/>
            <person name="Kohler A."/>
            <person name="Kuo A."/>
            <person name="Nagy L.G."/>
            <person name="Floudas D."/>
            <person name="Copeland A."/>
            <person name="Barry K.W."/>
            <person name="Cichocki N."/>
            <person name="Veneault-Fourrey C."/>
            <person name="LaButti K."/>
            <person name="Lindquist E.A."/>
            <person name="Lipzen A."/>
            <person name="Lundell T."/>
            <person name="Morin E."/>
            <person name="Murat C."/>
            <person name="Riley R."/>
            <person name="Ohm R."/>
            <person name="Sun H."/>
            <person name="Tunlid A."/>
            <person name="Henrissat B."/>
            <person name="Grigoriev I.V."/>
            <person name="Hibbett D.S."/>
            <person name="Martin F."/>
        </authorList>
    </citation>
    <scope>NUCLEOTIDE SEQUENCE [LARGE SCALE GENOMIC DNA]</scope>
    <source>
        <strain evidence="2">FD-334 SS-4</strain>
    </source>
</reference>
<dbReference type="AlphaFoldDB" id="A0A0D2ND49"/>
<dbReference type="EMBL" id="KN817676">
    <property type="protein sequence ID" value="KJA14531.1"/>
    <property type="molecule type" value="Genomic_DNA"/>
</dbReference>
<proteinExistence type="predicted"/>
<accession>A0A0D2ND49</accession>
<keyword evidence="2" id="KW-1185">Reference proteome</keyword>
<sequence>MTNFLYTRLFALKPQLTHNNHSSLCTHPPTSASAMLHPHFTPAAAVSTNPCSHLNALIFIIFPFTYFPLPAAVRRRRRLRLPATHYPRTHRLSERVVCTISSYSIVAFMQLLVYHPDAFDALCRLVINCGVCIDTFETLGNVSRVWQVGRRRKTIPAALVALRKKEAVGLLAKHFLCHQYWFAGEFFSAEELLLTIQLPSREYE</sequence>
<gene>
    <name evidence="1" type="ORF">HYPSUDRAFT_433040</name>
</gene>
<evidence type="ECO:0000313" key="2">
    <source>
        <dbReference type="Proteomes" id="UP000054270"/>
    </source>
</evidence>
<dbReference type="Proteomes" id="UP000054270">
    <property type="component" value="Unassembled WGS sequence"/>
</dbReference>
<organism evidence="1 2">
    <name type="scientific">Hypholoma sublateritium (strain FD-334 SS-4)</name>
    <dbReference type="NCBI Taxonomy" id="945553"/>
    <lineage>
        <taxon>Eukaryota</taxon>
        <taxon>Fungi</taxon>
        <taxon>Dikarya</taxon>
        <taxon>Basidiomycota</taxon>
        <taxon>Agaricomycotina</taxon>
        <taxon>Agaricomycetes</taxon>
        <taxon>Agaricomycetidae</taxon>
        <taxon>Agaricales</taxon>
        <taxon>Agaricineae</taxon>
        <taxon>Strophariaceae</taxon>
        <taxon>Hypholoma</taxon>
    </lineage>
</organism>
<evidence type="ECO:0000313" key="1">
    <source>
        <dbReference type="EMBL" id="KJA14531.1"/>
    </source>
</evidence>